<evidence type="ECO:0000313" key="1">
    <source>
        <dbReference type="EMBL" id="KAK7338312.1"/>
    </source>
</evidence>
<sequence>MLQDKLGGGRSFIFAAREDMSKRERIHSTHTNDSHAKTIQIRARERCRDHPHQETIKCQKVQAQGQPLIKHLLDATHHRFEPRNTQNPLQILPLSFGALKSPQSNHIIPCELVESRINRSYSSLVVYGRFFWSQGIRSCINRSGLAFLFTSEFSYMFACAIALPKYTLKGIEVNRNEMASNTCMVSYAKEFSIHLIPGR</sequence>
<protein>
    <submittedName>
        <fullName evidence="1">Uncharacterized protein</fullName>
    </submittedName>
</protein>
<proteinExistence type="predicted"/>
<evidence type="ECO:0000313" key="2">
    <source>
        <dbReference type="Proteomes" id="UP001367508"/>
    </source>
</evidence>
<dbReference type="EMBL" id="JAYMYQ010000004">
    <property type="protein sequence ID" value="KAK7338312.1"/>
    <property type="molecule type" value="Genomic_DNA"/>
</dbReference>
<name>A0AAN9QK23_CANGL</name>
<keyword evidence="2" id="KW-1185">Reference proteome</keyword>
<dbReference type="Proteomes" id="UP001367508">
    <property type="component" value="Unassembled WGS sequence"/>
</dbReference>
<dbReference type="AlphaFoldDB" id="A0AAN9QK23"/>
<organism evidence="1 2">
    <name type="scientific">Canavalia gladiata</name>
    <name type="common">Sword bean</name>
    <name type="synonym">Dolichos gladiatus</name>
    <dbReference type="NCBI Taxonomy" id="3824"/>
    <lineage>
        <taxon>Eukaryota</taxon>
        <taxon>Viridiplantae</taxon>
        <taxon>Streptophyta</taxon>
        <taxon>Embryophyta</taxon>
        <taxon>Tracheophyta</taxon>
        <taxon>Spermatophyta</taxon>
        <taxon>Magnoliopsida</taxon>
        <taxon>eudicotyledons</taxon>
        <taxon>Gunneridae</taxon>
        <taxon>Pentapetalae</taxon>
        <taxon>rosids</taxon>
        <taxon>fabids</taxon>
        <taxon>Fabales</taxon>
        <taxon>Fabaceae</taxon>
        <taxon>Papilionoideae</taxon>
        <taxon>50 kb inversion clade</taxon>
        <taxon>NPAAA clade</taxon>
        <taxon>indigoferoid/millettioid clade</taxon>
        <taxon>Phaseoleae</taxon>
        <taxon>Canavalia</taxon>
    </lineage>
</organism>
<accession>A0AAN9QK23</accession>
<reference evidence="1 2" key="1">
    <citation type="submission" date="2024-01" db="EMBL/GenBank/DDBJ databases">
        <title>The genomes of 5 underutilized Papilionoideae crops provide insights into root nodulation and disease resistanc.</title>
        <authorList>
            <person name="Jiang F."/>
        </authorList>
    </citation>
    <scope>NUCLEOTIDE SEQUENCE [LARGE SCALE GENOMIC DNA]</scope>
    <source>
        <strain evidence="1">LVBAO_FW01</strain>
        <tissue evidence="1">Leaves</tissue>
    </source>
</reference>
<gene>
    <name evidence="1" type="ORF">VNO77_18918</name>
</gene>
<comment type="caution">
    <text evidence="1">The sequence shown here is derived from an EMBL/GenBank/DDBJ whole genome shotgun (WGS) entry which is preliminary data.</text>
</comment>